<feature type="compositionally biased region" description="Acidic residues" evidence="1">
    <location>
        <begin position="188"/>
        <end position="197"/>
    </location>
</feature>
<feature type="region of interest" description="Disordered" evidence="1">
    <location>
        <begin position="177"/>
        <end position="197"/>
    </location>
</feature>
<reference evidence="2 3" key="1">
    <citation type="journal article" date="2012" name="BMC Genomics">
        <title>Genome analysis of a simultaneously predatory and prey-independent, novel Bdellovibrio bacteriovorus from the River Tiber, supports in silico predictions of both ancient and recent lateral gene transfer from diverse bacteria.</title>
        <authorList>
            <person name="Hobley L."/>
            <person name="Lerner T.R."/>
            <person name="Williams L.E."/>
            <person name="Lambert C."/>
            <person name="Till R."/>
            <person name="Milner D.S."/>
            <person name="Basford S.M."/>
            <person name="Capeness M.J."/>
            <person name="Fenton A.K."/>
            <person name="Atterbury R.J."/>
            <person name="Harris M.A."/>
            <person name="Sockett R.E."/>
        </authorList>
    </citation>
    <scope>NUCLEOTIDE SEQUENCE [LARGE SCALE GENOMIC DNA]</scope>
    <source>
        <strain evidence="2 3">Tiberius</strain>
    </source>
</reference>
<dbReference type="Gene3D" id="3.30.530.20">
    <property type="match status" value="1"/>
</dbReference>
<evidence type="ECO:0000256" key="1">
    <source>
        <dbReference type="SAM" id="MobiDB-lite"/>
    </source>
</evidence>
<proteinExistence type="predicted"/>
<dbReference type="SUPFAM" id="SSF55961">
    <property type="entry name" value="Bet v1-like"/>
    <property type="match status" value="1"/>
</dbReference>
<dbReference type="KEGG" id="bbat:Bdt_2246"/>
<accession>K7YZ23</accession>
<name>K7YZ23_BDEBC</name>
<dbReference type="AlphaFoldDB" id="K7YZ23"/>
<dbReference type="EMBL" id="CP002930">
    <property type="protein sequence ID" value="AFY01930.1"/>
    <property type="molecule type" value="Genomic_DNA"/>
</dbReference>
<dbReference type="InterPro" id="IPR023393">
    <property type="entry name" value="START-like_dom_sf"/>
</dbReference>
<protein>
    <submittedName>
        <fullName evidence="2">Cyclase/dehydrase</fullName>
    </submittedName>
</protein>
<sequence>MEKEFEKSVPVRSKKAELRLFEKYFPEDGLGHRPFSLTINKKNPAEVYALLRNLENLPSFFEHLGRVQINGPNQADWYFNEAGIDQPVRVPMQLEDDEGAFTLIWKTETSAGFDYQVGIFLENASASRGTMVRMLVAYDNLAGEVGGKIERLFGKDAMMTSKKNLYRLKAFIETGHVPTTQGQPSGRDEDESDNWIH</sequence>
<dbReference type="STRING" id="1069642.Bdt_2246"/>
<dbReference type="RefSeq" id="WP_015091370.1">
    <property type="nucleotide sequence ID" value="NC_019567.1"/>
</dbReference>
<evidence type="ECO:0000313" key="2">
    <source>
        <dbReference type="EMBL" id="AFY01930.1"/>
    </source>
</evidence>
<evidence type="ECO:0000313" key="3">
    <source>
        <dbReference type="Proteomes" id="UP000010074"/>
    </source>
</evidence>
<dbReference type="PATRIC" id="fig|1069642.3.peg.2222"/>
<dbReference type="OrthoDB" id="9342729at2"/>
<dbReference type="HOGENOM" id="CLU_1381748_0_0_7"/>
<gene>
    <name evidence="2" type="ORF">Bdt_2246</name>
</gene>
<dbReference type="Proteomes" id="UP000010074">
    <property type="component" value="Chromosome"/>
</dbReference>
<organism evidence="2 3">
    <name type="scientific">Bdellovibrio bacteriovorus str. Tiberius</name>
    <dbReference type="NCBI Taxonomy" id="1069642"/>
    <lineage>
        <taxon>Bacteria</taxon>
        <taxon>Pseudomonadati</taxon>
        <taxon>Bdellovibrionota</taxon>
        <taxon>Bdellovibrionia</taxon>
        <taxon>Bdellovibrionales</taxon>
        <taxon>Pseudobdellovibrionaceae</taxon>
        <taxon>Bdellovibrio</taxon>
    </lineage>
</organism>